<evidence type="ECO:0000313" key="1">
    <source>
        <dbReference type="EMBL" id="QEE50436.1"/>
    </source>
</evidence>
<dbReference type="EMBL" id="CP042831">
    <property type="protein sequence ID" value="QEE50436.1"/>
    <property type="molecule type" value="Genomic_DNA"/>
</dbReference>
<keyword evidence="2" id="KW-1185">Reference proteome</keyword>
<reference evidence="1 2" key="1">
    <citation type="submission" date="2019-08" db="EMBL/GenBank/DDBJ databases">
        <title>Flavobacterium alkalisoli sp. nov., isolated from rhizosphere soil of Suaeda salsa.</title>
        <authorList>
            <person name="Sun J.-Q."/>
            <person name="Xu L."/>
        </authorList>
    </citation>
    <scope>NUCLEOTIDE SEQUENCE [LARGE SCALE GENOMIC DNA]</scope>
    <source>
        <strain evidence="1 2">XS-5</strain>
    </source>
</reference>
<accession>A0A5B9FWP7</accession>
<organism evidence="1 2">
    <name type="scientific">Flavobacterium alkalisoli</name>
    <dbReference type="NCBI Taxonomy" id="2602769"/>
    <lineage>
        <taxon>Bacteria</taxon>
        <taxon>Pseudomonadati</taxon>
        <taxon>Bacteroidota</taxon>
        <taxon>Flavobacteriia</taxon>
        <taxon>Flavobacteriales</taxon>
        <taxon>Flavobacteriaceae</taxon>
        <taxon>Flavobacterium</taxon>
    </lineage>
</organism>
<dbReference type="AlphaFoldDB" id="A0A5B9FWP7"/>
<dbReference type="RefSeq" id="WP_147583905.1">
    <property type="nucleotide sequence ID" value="NZ_CP042831.1"/>
</dbReference>
<name>A0A5B9FWP7_9FLAO</name>
<evidence type="ECO:0000313" key="2">
    <source>
        <dbReference type="Proteomes" id="UP000321222"/>
    </source>
</evidence>
<dbReference type="OrthoDB" id="1344853at2"/>
<dbReference type="KEGG" id="fak:FUA48_12890"/>
<protein>
    <submittedName>
        <fullName evidence="1">Uncharacterized protein</fullName>
    </submittedName>
</protein>
<proteinExistence type="predicted"/>
<gene>
    <name evidence="1" type="ORF">FUA48_12890</name>
</gene>
<dbReference type="Proteomes" id="UP000321222">
    <property type="component" value="Chromosome"/>
</dbReference>
<sequence length="407" mass="47655">MEKFRKKSFTFDDVSDQDVGVKVSEVLELVLNHKSYDEFYKLLEIDTIKDDFISIPGAKKLVETMRIVNAKFEKFDLESTYNNLEFDTTDGFKITFKNIENEEINQLTSSDEFTAVPIYSAQADFLSGLFSMEKYANKLMDNGHNDLVQYNLNRVKSIYESSDNKAKKYRVLLDNEGNYFLRAITSKRYYDYNNNIAVFIGLITLHKEMLSSKNKFIVQRCEYNESYVRTYFESLEEKELPNVGYINNIIEVSNDEVKREAMRFSTVISLSYVSKEDKNISLFIKPQRTKSTILSIKHNELPQTAFENLAMLVNYKEVQNELFEDLKKIGEIKKPDQIKHIIRDKINRARAGELKSSKNNILSELTTQVKTITELLELLNKIELLTEDIDSKEYLRYIIYEALVYRK</sequence>